<dbReference type="OrthoDB" id="3341102at2759"/>
<dbReference type="EMBL" id="KN829424">
    <property type="protein sequence ID" value="KIK73788.1"/>
    <property type="molecule type" value="Genomic_DNA"/>
</dbReference>
<dbReference type="HOGENOM" id="CLU_160152_0_0_1"/>
<protein>
    <submittedName>
        <fullName evidence="1">Uncharacterized protein</fullName>
    </submittedName>
</protein>
<reference evidence="1 2" key="1">
    <citation type="submission" date="2014-04" db="EMBL/GenBank/DDBJ databases">
        <authorList>
            <consortium name="DOE Joint Genome Institute"/>
            <person name="Kuo A."/>
            <person name="Kohler A."/>
            <person name="Jargeat P."/>
            <person name="Nagy L.G."/>
            <person name="Floudas D."/>
            <person name="Copeland A."/>
            <person name="Barry K.W."/>
            <person name="Cichocki N."/>
            <person name="Veneault-Fourrey C."/>
            <person name="LaButti K."/>
            <person name="Lindquist E.A."/>
            <person name="Lipzen A."/>
            <person name="Lundell T."/>
            <person name="Morin E."/>
            <person name="Murat C."/>
            <person name="Sun H."/>
            <person name="Tunlid A."/>
            <person name="Henrissat B."/>
            <person name="Grigoriev I.V."/>
            <person name="Hibbett D.S."/>
            <person name="Martin F."/>
            <person name="Nordberg H.P."/>
            <person name="Cantor M.N."/>
            <person name="Hua S.X."/>
        </authorList>
    </citation>
    <scope>NUCLEOTIDE SEQUENCE [LARGE SCALE GENOMIC DNA]</scope>
    <source>
        <strain evidence="1 2">Ve08.2h10</strain>
    </source>
</reference>
<keyword evidence="2" id="KW-1185">Reference proteome</keyword>
<evidence type="ECO:0000313" key="1">
    <source>
        <dbReference type="EMBL" id="KIK73788.1"/>
    </source>
</evidence>
<sequence length="91" mass="10609">IVAQLQHHVPQIFSTKSPDGSMFQCSETWVRSFLLHNLHWRMCQSTHTAQKLPTNVNEVCLEQFFRLALTIQNNVIHSPVFYMNINQTNVI</sequence>
<evidence type="ECO:0000313" key="2">
    <source>
        <dbReference type="Proteomes" id="UP000054538"/>
    </source>
</evidence>
<organism evidence="1 2">
    <name type="scientific">Paxillus rubicundulus Ve08.2h10</name>
    <dbReference type="NCBI Taxonomy" id="930991"/>
    <lineage>
        <taxon>Eukaryota</taxon>
        <taxon>Fungi</taxon>
        <taxon>Dikarya</taxon>
        <taxon>Basidiomycota</taxon>
        <taxon>Agaricomycotina</taxon>
        <taxon>Agaricomycetes</taxon>
        <taxon>Agaricomycetidae</taxon>
        <taxon>Boletales</taxon>
        <taxon>Paxilineae</taxon>
        <taxon>Paxillaceae</taxon>
        <taxon>Paxillus</taxon>
    </lineage>
</organism>
<reference evidence="2" key="2">
    <citation type="submission" date="2015-01" db="EMBL/GenBank/DDBJ databases">
        <title>Evolutionary Origins and Diversification of the Mycorrhizal Mutualists.</title>
        <authorList>
            <consortium name="DOE Joint Genome Institute"/>
            <consortium name="Mycorrhizal Genomics Consortium"/>
            <person name="Kohler A."/>
            <person name="Kuo A."/>
            <person name="Nagy L.G."/>
            <person name="Floudas D."/>
            <person name="Copeland A."/>
            <person name="Barry K.W."/>
            <person name="Cichocki N."/>
            <person name="Veneault-Fourrey C."/>
            <person name="LaButti K."/>
            <person name="Lindquist E.A."/>
            <person name="Lipzen A."/>
            <person name="Lundell T."/>
            <person name="Morin E."/>
            <person name="Murat C."/>
            <person name="Riley R."/>
            <person name="Ohm R."/>
            <person name="Sun H."/>
            <person name="Tunlid A."/>
            <person name="Henrissat B."/>
            <person name="Grigoriev I.V."/>
            <person name="Hibbett D.S."/>
            <person name="Martin F."/>
        </authorList>
    </citation>
    <scope>NUCLEOTIDE SEQUENCE [LARGE SCALE GENOMIC DNA]</scope>
    <source>
        <strain evidence="2">Ve08.2h10</strain>
    </source>
</reference>
<name>A0A0D0CDZ7_9AGAM</name>
<proteinExistence type="predicted"/>
<gene>
    <name evidence="1" type="ORF">PAXRUDRAFT_59581</name>
</gene>
<dbReference type="InParanoid" id="A0A0D0CDZ7"/>
<dbReference type="Proteomes" id="UP000054538">
    <property type="component" value="Unassembled WGS sequence"/>
</dbReference>
<feature type="non-terminal residue" evidence="1">
    <location>
        <position position="91"/>
    </location>
</feature>
<dbReference type="AlphaFoldDB" id="A0A0D0CDZ7"/>
<feature type="non-terminal residue" evidence="1">
    <location>
        <position position="1"/>
    </location>
</feature>
<accession>A0A0D0CDZ7</accession>